<evidence type="ECO:0000313" key="6">
    <source>
        <dbReference type="Proteomes" id="UP001559025"/>
    </source>
</evidence>
<dbReference type="InterPro" id="IPR013328">
    <property type="entry name" value="6PGD_dom2"/>
</dbReference>
<dbReference type="Proteomes" id="UP001559025">
    <property type="component" value="Unassembled WGS sequence"/>
</dbReference>
<keyword evidence="6" id="KW-1185">Reference proteome</keyword>
<dbReference type="SUPFAM" id="SSF51735">
    <property type="entry name" value="NAD(P)-binding Rossmann-fold domains"/>
    <property type="match status" value="1"/>
</dbReference>
<dbReference type="InterPro" id="IPR051729">
    <property type="entry name" value="Opine/Lysopine_DH"/>
</dbReference>
<dbReference type="InterPro" id="IPR036291">
    <property type="entry name" value="NAD(P)-bd_dom_sf"/>
</dbReference>
<dbReference type="RefSeq" id="WP_368802257.1">
    <property type="nucleotide sequence ID" value="NZ_JAZHFV010000002.1"/>
</dbReference>
<feature type="domain" description="Glycerol-3-phosphate dehydrogenase NAD-dependent N-terminal" evidence="3">
    <location>
        <begin position="3"/>
        <end position="101"/>
    </location>
</feature>
<feature type="domain" description="Opine dehydrogenase" evidence="4">
    <location>
        <begin position="188"/>
        <end position="324"/>
    </location>
</feature>
<dbReference type="Gene3D" id="1.10.1040.10">
    <property type="entry name" value="N-(1-d-carboxylethyl)-l-norvaline Dehydrogenase, domain 2"/>
    <property type="match status" value="1"/>
</dbReference>
<dbReference type="PANTHER" id="PTHR38015:SF1">
    <property type="entry name" value="OPINE DEHYDROGENASE DOMAIN-CONTAINING PROTEIN"/>
    <property type="match status" value="1"/>
</dbReference>
<reference evidence="5 6" key="1">
    <citation type="submission" date="2024-01" db="EMBL/GenBank/DDBJ databases">
        <title>New evidence supports the origin of RcGTA from prophage.</title>
        <authorList>
            <person name="Xu Y."/>
            <person name="Liu B."/>
            <person name="Chen F."/>
        </authorList>
    </citation>
    <scope>NUCLEOTIDE SEQUENCE [LARGE SCALE GENOMIC DNA]</scope>
    <source>
        <strain evidence="5 6">CBW1107-2</strain>
    </source>
</reference>
<accession>A0ABV3WQT5</accession>
<sequence>MRLAILGAGAMGLTTSALAVSRGHDVVLWSPSGASTNGLGSKTRIESTGALSGNWSVSIAQTAKEAVADAKAVLLAVDANGHRTVMEAVAPHMQAGVPFIVSAAHSLSGLYMAQLLQTRGIDAAVVSLNTSPGTAHRTENGKVDIRVVRAHIEASVTPNGSQTDALNICAELLPAQFARRESALAIGLLANCNPVFHVPVCLLNITRIERPENWAPYGQTTPAVGRMMEALDRERLAIAAAFGFDIHSVNEHFHRSFKIPLARMDVMNATLHASGRGPKGPKTAMHRYLMQDIPYGLAFASRVARVAGVPAPVHDATVLLAGSILDVDFAQTNTILDVLGLDAMSHDQLIAFATTGLRPVTPFHEGTSQ</sequence>
<dbReference type="PANTHER" id="PTHR38015">
    <property type="entry name" value="BLR6086 PROTEIN"/>
    <property type="match status" value="1"/>
</dbReference>
<evidence type="ECO:0000256" key="1">
    <source>
        <dbReference type="ARBA" id="ARBA00023002"/>
    </source>
</evidence>
<keyword evidence="2" id="KW-0732">Signal</keyword>
<keyword evidence="1" id="KW-0560">Oxidoreductase</keyword>
<organism evidence="5 6">
    <name type="scientific">Neoaquamicrobium sediminum</name>
    <dbReference type="NCBI Taxonomy" id="1849104"/>
    <lineage>
        <taxon>Bacteria</taxon>
        <taxon>Pseudomonadati</taxon>
        <taxon>Pseudomonadota</taxon>
        <taxon>Alphaproteobacteria</taxon>
        <taxon>Hyphomicrobiales</taxon>
        <taxon>Phyllobacteriaceae</taxon>
        <taxon>Neoaquamicrobium</taxon>
    </lineage>
</organism>
<dbReference type="InterPro" id="IPR008927">
    <property type="entry name" value="6-PGluconate_DH-like_C_sf"/>
</dbReference>
<dbReference type="EMBL" id="JAZHFV010000002">
    <property type="protein sequence ID" value="MEX4007023.1"/>
    <property type="molecule type" value="Genomic_DNA"/>
</dbReference>
<evidence type="ECO:0000256" key="2">
    <source>
        <dbReference type="SAM" id="SignalP"/>
    </source>
</evidence>
<evidence type="ECO:0000259" key="3">
    <source>
        <dbReference type="Pfam" id="PF01210"/>
    </source>
</evidence>
<protein>
    <submittedName>
        <fullName evidence="5">NAD/NADP octopine/nopaline dehydrogenase family protein</fullName>
    </submittedName>
</protein>
<proteinExistence type="predicted"/>
<feature type="chain" id="PRO_5046554559" evidence="2">
    <location>
        <begin position="20"/>
        <end position="369"/>
    </location>
</feature>
<dbReference type="Pfam" id="PF01210">
    <property type="entry name" value="NAD_Gly3P_dh_N"/>
    <property type="match status" value="1"/>
</dbReference>
<comment type="caution">
    <text evidence="5">The sequence shown here is derived from an EMBL/GenBank/DDBJ whole genome shotgun (WGS) entry which is preliminary data.</text>
</comment>
<gene>
    <name evidence="5" type="ORF">V1479_06890</name>
</gene>
<name>A0ABV3WQT5_9HYPH</name>
<dbReference type="Pfam" id="PF02317">
    <property type="entry name" value="Octopine_DH"/>
    <property type="match status" value="1"/>
</dbReference>
<dbReference type="Gene3D" id="3.40.50.720">
    <property type="entry name" value="NAD(P)-binding Rossmann-like Domain"/>
    <property type="match status" value="1"/>
</dbReference>
<evidence type="ECO:0000313" key="5">
    <source>
        <dbReference type="EMBL" id="MEX4007023.1"/>
    </source>
</evidence>
<feature type="signal peptide" evidence="2">
    <location>
        <begin position="1"/>
        <end position="19"/>
    </location>
</feature>
<dbReference type="InterPro" id="IPR003421">
    <property type="entry name" value="Opine_DH"/>
</dbReference>
<dbReference type="InterPro" id="IPR011128">
    <property type="entry name" value="G3P_DH_NAD-dep_N"/>
</dbReference>
<dbReference type="SUPFAM" id="SSF48179">
    <property type="entry name" value="6-phosphogluconate dehydrogenase C-terminal domain-like"/>
    <property type="match status" value="1"/>
</dbReference>
<evidence type="ECO:0000259" key="4">
    <source>
        <dbReference type="Pfam" id="PF02317"/>
    </source>
</evidence>